<name>G0QYJ2_ICHMU</name>
<dbReference type="GeneID" id="14905822"/>
<evidence type="ECO:0000313" key="1">
    <source>
        <dbReference type="EMBL" id="EGR29717.1"/>
    </source>
</evidence>
<accession>G0QYJ2</accession>
<reference evidence="1 2" key="1">
    <citation type="submission" date="2011-07" db="EMBL/GenBank/DDBJ databases">
        <authorList>
            <person name="Coyne R."/>
            <person name="Brami D."/>
            <person name="Johnson J."/>
            <person name="Hostetler J."/>
            <person name="Hannick L."/>
            <person name="Clark T."/>
            <person name="Cassidy-Hanley D."/>
            <person name="Inman J."/>
        </authorList>
    </citation>
    <scope>NUCLEOTIDE SEQUENCE [LARGE SCALE GENOMIC DNA]</scope>
    <source>
        <strain evidence="1 2">G5</strain>
    </source>
</reference>
<organism evidence="1 2">
    <name type="scientific">Ichthyophthirius multifiliis</name>
    <name type="common">White spot disease agent</name>
    <name type="synonym">Ich</name>
    <dbReference type="NCBI Taxonomy" id="5932"/>
    <lineage>
        <taxon>Eukaryota</taxon>
        <taxon>Sar</taxon>
        <taxon>Alveolata</taxon>
        <taxon>Ciliophora</taxon>
        <taxon>Intramacronucleata</taxon>
        <taxon>Oligohymenophorea</taxon>
        <taxon>Hymenostomatida</taxon>
        <taxon>Ophryoglenina</taxon>
        <taxon>Ichthyophthirius</taxon>
    </lineage>
</organism>
<dbReference type="Proteomes" id="UP000008983">
    <property type="component" value="Unassembled WGS sequence"/>
</dbReference>
<dbReference type="RefSeq" id="XP_004030953.1">
    <property type="nucleotide sequence ID" value="XM_004030905.1"/>
</dbReference>
<protein>
    <submittedName>
        <fullName evidence="1">Uncharacterized protein</fullName>
    </submittedName>
</protein>
<proteinExistence type="predicted"/>
<dbReference type="InParanoid" id="G0QYJ2"/>
<sequence length="145" mass="17353">MHLHMQEFLFLRHFVVFTQMPLNKCINKTSPKIQLLKPFLIMVETALNYQNTQMKELRLFLKFNGIIKLPYPKNLQMILGENLLEYWLLMVKGTPVLNIKICLKILDLMLVIMKTLNQFLKCKILGQKNIIILRKMQFMRQKIIF</sequence>
<gene>
    <name evidence="1" type="ORF">IMG5_150080</name>
</gene>
<evidence type="ECO:0000313" key="2">
    <source>
        <dbReference type="Proteomes" id="UP000008983"/>
    </source>
</evidence>
<keyword evidence="2" id="KW-1185">Reference proteome</keyword>
<dbReference type="AlphaFoldDB" id="G0QYJ2"/>
<dbReference type="EMBL" id="GL984114">
    <property type="protein sequence ID" value="EGR29717.1"/>
    <property type="molecule type" value="Genomic_DNA"/>
</dbReference>